<dbReference type="InterPro" id="IPR016024">
    <property type="entry name" value="ARM-type_fold"/>
</dbReference>
<feature type="region of interest" description="Disordered" evidence="1">
    <location>
        <begin position="1"/>
        <end position="57"/>
    </location>
</feature>
<reference evidence="2 3" key="1">
    <citation type="journal article" date="2015" name="Biotechnol. Biofuels">
        <title>Enhanced degradation of softwood versus hardwood by the white-rot fungus Pycnoporus coccineus.</title>
        <authorList>
            <person name="Couturier M."/>
            <person name="Navarro D."/>
            <person name="Chevret D."/>
            <person name="Henrissat B."/>
            <person name="Piumi F."/>
            <person name="Ruiz-Duenas F.J."/>
            <person name="Martinez A.T."/>
            <person name="Grigoriev I.V."/>
            <person name="Riley R."/>
            <person name="Lipzen A."/>
            <person name="Berrin J.G."/>
            <person name="Master E.R."/>
            <person name="Rosso M.N."/>
        </authorList>
    </citation>
    <scope>NUCLEOTIDE SEQUENCE [LARGE SCALE GENOMIC DNA]</scope>
    <source>
        <strain evidence="2 3">BRFM310</strain>
    </source>
</reference>
<evidence type="ECO:0000256" key="1">
    <source>
        <dbReference type="SAM" id="MobiDB-lite"/>
    </source>
</evidence>
<proteinExistence type="predicted"/>
<dbReference type="OrthoDB" id="3071225at2759"/>
<sequence>MNPIYATPRPQYPPRYPPGLKIHPQSQASSSRSQTPWHPSPISTPGYSETTYDSTSDSNVVHYDQENLVRTLGLSQRDIAAADTTSWEAPSFSAWVTQHRAQEAHDKYSGAAAWAKTPRAPSLNPHAGEFVPLVGRERDMANAQAAGAPEVGTEVLRMTHPWMSKFRSGTSTTDPNVRKECARAIVRMSRWDAEAIRELASKFIERAMENDGDSMLSVAVFAKAIHDAFRMFGGGICTTAFRVQLMRCAWSDFEATWQMGSPSSFLTVPNKWPGKYLAHALAIVSFVGELFSCKLVDPGFVYQCLHLLVSDMVVIEQLRAARVLLCRLDYRLQEADPAAMNGALECIKRNVSRIIPGKSALGEAFDYATVKVQIDDIFAVADRWDRSDPKKVRRQPKECIMWPFSSDDEMDDDMTPRPQLASRPPSSNTRSNALQAPARIFTPGGVNTNGIQPEHRR</sequence>
<accession>A0A1Y2IMN0</accession>
<feature type="region of interest" description="Disordered" evidence="1">
    <location>
        <begin position="403"/>
        <end position="457"/>
    </location>
</feature>
<evidence type="ECO:0000313" key="3">
    <source>
        <dbReference type="Proteomes" id="UP000193067"/>
    </source>
</evidence>
<name>A0A1Y2IMN0_TRAC3</name>
<dbReference type="EMBL" id="KZ084105">
    <property type="protein sequence ID" value="OSD02365.1"/>
    <property type="molecule type" value="Genomic_DNA"/>
</dbReference>
<gene>
    <name evidence="2" type="ORF">PYCCODRAFT_1459070</name>
</gene>
<evidence type="ECO:0000313" key="2">
    <source>
        <dbReference type="EMBL" id="OSD02365.1"/>
    </source>
</evidence>
<feature type="compositionally biased region" description="Polar residues" evidence="1">
    <location>
        <begin position="424"/>
        <end position="434"/>
    </location>
</feature>
<dbReference type="Proteomes" id="UP000193067">
    <property type="component" value="Unassembled WGS sequence"/>
</dbReference>
<feature type="compositionally biased region" description="Polar residues" evidence="1">
    <location>
        <begin position="24"/>
        <end position="46"/>
    </location>
</feature>
<organism evidence="2 3">
    <name type="scientific">Trametes coccinea (strain BRFM310)</name>
    <name type="common">Pycnoporus coccineus</name>
    <dbReference type="NCBI Taxonomy" id="1353009"/>
    <lineage>
        <taxon>Eukaryota</taxon>
        <taxon>Fungi</taxon>
        <taxon>Dikarya</taxon>
        <taxon>Basidiomycota</taxon>
        <taxon>Agaricomycotina</taxon>
        <taxon>Agaricomycetes</taxon>
        <taxon>Polyporales</taxon>
        <taxon>Polyporaceae</taxon>
        <taxon>Trametes</taxon>
    </lineage>
</organism>
<keyword evidence="3" id="KW-1185">Reference proteome</keyword>
<feature type="compositionally biased region" description="Low complexity" evidence="1">
    <location>
        <begin position="47"/>
        <end position="57"/>
    </location>
</feature>
<dbReference type="SUPFAM" id="SSF48371">
    <property type="entry name" value="ARM repeat"/>
    <property type="match status" value="1"/>
</dbReference>
<protein>
    <submittedName>
        <fullName evidence="2">Uncharacterized protein</fullName>
    </submittedName>
</protein>
<dbReference type="AlphaFoldDB" id="A0A1Y2IMN0"/>